<evidence type="ECO:0000313" key="13">
    <source>
        <dbReference type="EMBL" id="MCQ4637400.1"/>
    </source>
</evidence>
<dbReference type="NCBIfam" id="TIGR02491">
    <property type="entry name" value="NrdG"/>
    <property type="match status" value="1"/>
</dbReference>
<dbReference type="InterPro" id="IPR034457">
    <property type="entry name" value="Organic_radical-activating"/>
</dbReference>
<dbReference type="Proteomes" id="UP001524502">
    <property type="component" value="Unassembled WGS sequence"/>
</dbReference>
<dbReference type="SFLD" id="SFLDG01066">
    <property type="entry name" value="organic_radical-activating_enz"/>
    <property type="match status" value="1"/>
</dbReference>
<evidence type="ECO:0000256" key="2">
    <source>
        <dbReference type="ARBA" id="ARBA00003852"/>
    </source>
</evidence>
<keyword evidence="10" id="KW-0411">Iron-sulfur</keyword>
<dbReference type="SFLD" id="SFLDS00029">
    <property type="entry name" value="Radical_SAM"/>
    <property type="match status" value="1"/>
</dbReference>
<dbReference type="Gene3D" id="3.20.20.70">
    <property type="entry name" value="Aldolase class I"/>
    <property type="match status" value="1"/>
</dbReference>
<dbReference type="InterPro" id="IPR001989">
    <property type="entry name" value="Radical_activat_CS"/>
</dbReference>
<name>A0ABT1RQD0_9FIRM</name>
<keyword evidence="14" id="KW-1185">Reference proteome</keyword>
<comment type="caution">
    <text evidence="13">The sequence shown here is derived from an EMBL/GenBank/DDBJ whole genome shotgun (WGS) entry which is preliminary data.</text>
</comment>
<reference evidence="13 14" key="1">
    <citation type="submission" date="2022-06" db="EMBL/GenBank/DDBJ databases">
        <title>Isolation of gut microbiota from human fecal samples.</title>
        <authorList>
            <person name="Pamer E.G."/>
            <person name="Barat B."/>
            <person name="Waligurski E."/>
            <person name="Medina S."/>
            <person name="Paddock L."/>
            <person name="Mostad J."/>
        </authorList>
    </citation>
    <scope>NUCLEOTIDE SEQUENCE [LARGE SCALE GENOMIC DNA]</scope>
    <source>
        <strain evidence="13 14">SL.3.17</strain>
    </source>
</reference>
<dbReference type="Pfam" id="PF13353">
    <property type="entry name" value="Fer4_12"/>
    <property type="match status" value="1"/>
</dbReference>
<keyword evidence="6" id="KW-0949">S-adenosyl-L-methionine</keyword>
<evidence type="ECO:0000256" key="11">
    <source>
        <dbReference type="ARBA" id="ARBA00047365"/>
    </source>
</evidence>
<dbReference type="CDD" id="cd01335">
    <property type="entry name" value="Radical_SAM"/>
    <property type="match status" value="1"/>
</dbReference>
<evidence type="ECO:0000256" key="7">
    <source>
        <dbReference type="ARBA" id="ARBA00022723"/>
    </source>
</evidence>
<dbReference type="PANTHER" id="PTHR30352:SF2">
    <property type="entry name" value="ANAEROBIC RIBONUCLEOSIDE-TRIPHOSPHATE REDUCTASE-ACTIVATING PROTEIN"/>
    <property type="match status" value="1"/>
</dbReference>
<dbReference type="SUPFAM" id="SSF102114">
    <property type="entry name" value="Radical SAM enzymes"/>
    <property type="match status" value="1"/>
</dbReference>
<evidence type="ECO:0000256" key="10">
    <source>
        <dbReference type="ARBA" id="ARBA00023014"/>
    </source>
</evidence>
<dbReference type="SFLD" id="SFLDG01063">
    <property type="entry name" value="activating_enzymes__group_1"/>
    <property type="match status" value="1"/>
</dbReference>
<evidence type="ECO:0000313" key="14">
    <source>
        <dbReference type="Proteomes" id="UP001524502"/>
    </source>
</evidence>
<sequence>MTEKQKTIRLAGIVRESIVDGPGFRFAVFCQGCPHGCPECHNQATHDFSGGKDVEIRRLLEEIDKNPLLAGVTFTGGEPFCQPEAFTELAKGVKERGLNIVTFTGYTYEQLQEMTAENEAIEHLLDATDLLIDGPFIKDEKDLTLQFRGSRNQRIIDMAATRKEGRVVLAQQYN</sequence>
<evidence type="ECO:0000256" key="5">
    <source>
        <dbReference type="ARBA" id="ARBA00022485"/>
    </source>
</evidence>
<dbReference type="EC" id="1.97.1.-" evidence="12"/>
<organism evidence="13 14">
    <name type="scientific">Anaerovorax odorimutans</name>
    <dbReference type="NCBI Taxonomy" id="109327"/>
    <lineage>
        <taxon>Bacteria</taxon>
        <taxon>Bacillati</taxon>
        <taxon>Bacillota</taxon>
        <taxon>Clostridia</taxon>
        <taxon>Peptostreptococcales</taxon>
        <taxon>Anaerovoracaceae</taxon>
        <taxon>Anaerovorax</taxon>
    </lineage>
</organism>
<dbReference type="PROSITE" id="PS01087">
    <property type="entry name" value="RADICAL_ACTIVATING"/>
    <property type="match status" value="1"/>
</dbReference>
<comment type="similarity">
    <text evidence="3 12">Belongs to the organic radical-activating enzymes family.</text>
</comment>
<keyword evidence="5" id="KW-0004">4Fe-4S</keyword>
<comment type="function">
    <text evidence="2 12">Activation of anaerobic ribonucleoside-triphosphate reductase under anaerobic conditions by generation of an organic free radical, using S-adenosylmethionine and reduced flavodoxin as cosubstrates to produce 5'-deoxy-adenosine.</text>
</comment>
<comment type="catalytic activity">
    <reaction evidence="11">
        <text>glycyl-[protein] + reduced [flavodoxin] + S-adenosyl-L-methionine = glycin-2-yl radical-[protein] + semiquinone [flavodoxin] + 5'-deoxyadenosine + L-methionine + H(+)</text>
        <dbReference type="Rhea" id="RHEA:61976"/>
        <dbReference type="Rhea" id="RHEA-COMP:10622"/>
        <dbReference type="Rhea" id="RHEA-COMP:14480"/>
        <dbReference type="Rhea" id="RHEA-COMP:15993"/>
        <dbReference type="Rhea" id="RHEA-COMP:15994"/>
        <dbReference type="ChEBI" id="CHEBI:15378"/>
        <dbReference type="ChEBI" id="CHEBI:17319"/>
        <dbReference type="ChEBI" id="CHEBI:29947"/>
        <dbReference type="ChEBI" id="CHEBI:32722"/>
        <dbReference type="ChEBI" id="CHEBI:57618"/>
        <dbReference type="ChEBI" id="CHEBI:57844"/>
        <dbReference type="ChEBI" id="CHEBI:59789"/>
        <dbReference type="ChEBI" id="CHEBI:140311"/>
    </reaction>
</comment>
<accession>A0ABT1RQD0</accession>
<dbReference type="InterPro" id="IPR007197">
    <property type="entry name" value="rSAM"/>
</dbReference>
<keyword evidence="7" id="KW-0479">Metal-binding</keyword>
<evidence type="ECO:0000256" key="3">
    <source>
        <dbReference type="ARBA" id="ARBA00009777"/>
    </source>
</evidence>
<dbReference type="RefSeq" id="WP_256132588.1">
    <property type="nucleotide sequence ID" value="NZ_JANFXK010000012.1"/>
</dbReference>
<evidence type="ECO:0000256" key="8">
    <source>
        <dbReference type="ARBA" id="ARBA00023002"/>
    </source>
</evidence>
<keyword evidence="9" id="KW-0408">Iron</keyword>
<evidence type="ECO:0000256" key="12">
    <source>
        <dbReference type="PIRNR" id="PIRNR000368"/>
    </source>
</evidence>
<dbReference type="PANTHER" id="PTHR30352">
    <property type="entry name" value="PYRUVATE FORMATE-LYASE-ACTIVATING ENZYME"/>
    <property type="match status" value="1"/>
</dbReference>
<comment type="cofactor">
    <cofactor evidence="1">
        <name>[4Fe-4S] cluster</name>
        <dbReference type="ChEBI" id="CHEBI:49883"/>
    </cofactor>
</comment>
<keyword evidence="8 12" id="KW-0560">Oxidoreductase</keyword>
<dbReference type="EMBL" id="JANFXK010000012">
    <property type="protein sequence ID" value="MCQ4637400.1"/>
    <property type="molecule type" value="Genomic_DNA"/>
</dbReference>
<proteinExistence type="inferred from homology"/>
<dbReference type="InterPro" id="IPR013785">
    <property type="entry name" value="Aldolase_TIM"/>
</dbReference>
<dbReference type="PIRSF" id="PIRSF000368">
    <property type="entry name" value="NrdG"/>
    <property type="match status" value="1"/>
</dbReference>
<evidence type="ECO:0000256" key="4">
    <source>
        <dbReference type="ARBA" id="ARBA00014281"/>
    </source>
</evidence>
<dbReference type="InterPro" id="IPR012837">
    <property type="entry name" value="NrdG"/>
</dbReference>
<dbReference type="InterPro" id="IPR058240">
    <property type="entry name" value="rSAM_sf"/>
</dbReference>
<dbReference type="SFLD" id="SFLDF00299">
    <property type="entry name" value="anaerobic_ribonucleoside-triph"/>
    <property type="match status" value="1"/>
</dbReference>
<evidence type="ECO:0000256" key="6">
    <source>
        <dbReference type="ARBA" id="ARBA00022691"/>
    </source>
</evidence>
<gene>
    <name evidence="13" type="primary">nrdG</name>
    <name evidence="13" type="ORF">NE619_11755</name>
</gene>
<evidence type="ECO:0000256" key="9">
    <source>
        <dbReference type="ARBA" id="ARBA00023004"/>
    </source>
</evidence>
<protein>
    <recommendedName>
        <fullName evidence="4 12">Anaerobic ribonucleoside-triphosphate reductase-activating protein</fullName>
        <ecNumber evidence="12">1.97.1.-</ecNumber>
    </recommendedName>
</protein>
<evidence type="ECO:0000256" key="1">
    <source>
        <dbReference type="ARBA" id="ARBA00001966"/>
    </source>
</evidence>